<dbReference type="EMBL" id="CP093313">
    <property type="protein sequence ID" value="UWZ84734.1"/>
    <property type="molecule type" value="Genomic_DNA"/>
</dbReference>
<dbReference type="InterPro" id="IPR000871">
    <property type="entry name" value="Beta-lactam_class-A"/>
</dbReference>
<reference evidence="4" key="1">
    <citation type="submission" date="2021-04" db="EMBL/GenBank/DDBJ databases">
        <title>Phylogenetic analysis of Acidobacteriaceae.</title>
        <authorList>
            <person name="Qiu L."/>
            <person name="Zhang Q."/>
        </authorList>
    </citation>
    <scope>NUCLEOTIDE SEQUENCE</scope>
    <source>
        <strain evidence="4">DSM 25168</strain>
    </source>
</reference>
<evidence type="ECO:0000313" key="4">
    <source>
        <dbReference type="EMBL" id="UWZ84734.1"/>
    </source>
</evidence>
<evidence type="ECO:0000256" key="2">
    <source>
        <dbReference type="SAM" id="SignalP"/>
    </source>
</evidence>
<name>A0A9J7BUZ4_9BACT</name>
<gene>
    <name evidence="4" type="ORF">MOP44_02080</name>
</gene>
<dbReference type="InterPro" id="IPR045155">
    <property type="entry name" value="Beta-lactam_cat"/>
</dbReference>
<keyword evidence="2" id="KW-0732">Signal</keyword>
<dbReference type="InterPro" id="IPR012338">
    <property type="entry name" value="Beta-lactam/transpept-like"/>
</dbReference>
<dbReference type="SUPFAM" id="SSF56601">
    <property type="entry name" value="beta-lactamase/transpeptidase-like"/>
    <property type="match status" value="1"/>
</dbReference>
<feature type="chain" id="PRO_5039905009" evidence="2">
    <location>
        <begin position="21"/>
        <end position="396"/>
    </location>
</feature>
<dbReference type="Gene3D" id="3.40.710.10">
    <property type="entry name" value="DD-peptidase/beta-lactamase superfamily"/>
    <property type="match status" value="1"/>
</dbReference>
<dbReference type="PANTHER" id="PTHR35333">
    <property type="entry name" value="BETA-LACTAMASE"/>
    <property type="match status" value="1"/>
</dbReference>
<comment type="catalytic activity">
    <reaction evidence="1">
        <text>a beta-lactam + H2O = a substituted beta-amino acid</text>
        <dbReference type="Rhea" id="RHEA:20401"/>
        <dbReference type="ChEBI" id="CHEBI:15377"/>
        <dbReference type="ChEBI" id="CHEBI:35627"/>
        <dbReference type="ChEBI" id="CHEBI:140347"/>
        <dbReference type="EC" id="3.5.2.6"/>
    </reaction>
</comment>
<evidence type="ECO:0000256" key="1">
    <source>
        <dbReference type="ARBA" id="ARBA00001526"/>
    </source>
</evidence>
<keyword evidence="4" id="KW-0378">Hydrolase</keyword>
<keyword evidence="5" id="KW-1185">Reference proteome</keyword>
<proteinExistence type="predicted"/>
<accession>A0A9J7BUZ4</accession>
<feature type="domain" description="Beta-lactamase class A catalytic" evidence="3">
    <location>
        <begin position="139"/>
        <end position="237"/>
    </location>
</feature>
<evidence type="ECO:0000259" key="3">
    <source>
        <dbReference type="Pfam" id="PF13354"/>
    </source>
</evidence>
<dbReference type="RefSeq" id="WP_260794240.1">
    <property type="nucleotide sequence ID" value="NZ_CP093313.1"/>
</dbReference>
<dbReference type="Pfam" id="PF13354">
    <property type="entry name" value="Beta-lactamase2"/>
    <property type="match status" value="1"/>
</dbReference>
<protein>
    <submittedName>
        <fullName evidence="4">Serine hydrolase</fullName>
    </submittedName>
</protein>
<dbReference type="GO" id="GO:0046677">
    <property type="term" value="P:response to antibiotic"/>
    <property type="evidence" value="ECO:0007669"/>
    <property type="project" value="InterPro"/>
</dbReference>
<sequence length="396" mass="42529">MRKFLSAIALVLFYVSLGVAQTSITPQQVLARVLQQTPAQAAWFAPVFLAQIQPAQVDAIVKQYTGTLGAFQRADATSDGFTLVMEKGTAPAKIHLDAEGRIDGLWFGAPSPSKPVSLEDAMKEISTLPGKSAALVLEEGKPLVSLHPEDALAVGSAFKLAILAAAQQQTAAGKLRLDQTFALKKEWKSLPSGVLQGWPDGTPLTLATLENEMISISDNTGADAMLSIVGRDQAEKLALRNKPFLSTREAFVLKAKSNSALLERYRKADESERRALLAEVDMQPLPETSQFSDAPTATDIEWFFTPEELCSLAAKAADATAFQINPGLANRAQWRQVAFKGGSEGGVLNMTTALMGKNGKHYCVAVTWNNDAALEQAKFFGIYGSILNTLAKSSSQ</sequence>
<organism evidence="4 5">
    <name type="scientific">Occallatibacter riparius</name>
    <dbReference type="NCBI Taxonomy" id="1002689"/>
    <lineage>
        <taxon>Bacteria</taxon>
        <taxon>Pseudomonadati</taxon>
        <taxon>Acidobacteriota</taxon>
        <taxon>Terriglobia</taxon>
        <taxon>Terriglobales</taxon>
        <taxon>Acidobacteriaceae</taxon>
        <taxon>Occallatibacter</taxon>
    </lineage>
</organism>
<dbReference type="GO" id="GO:0008800">
    <property type="term" value="F:beta-lactamase activity"/>
    <property type="evidence" value="ECO:0007669"/>
    <property type="project" value="UniProtKB-EC"/>
</dbReference>
<feature type="signal peptide" evidence="2">
    <location>
        <begin position="1"/>
        <end position="20"/>
    </location>
</feature>
<dbReference type="GO" id="GO:0030655">
    <property type="term" value="P:beta-lactam antibiotic catabolic process"/>
    <property type="evidence" value="ECO:0007669"/>
    <property type="project" value="InterPro"/>
</dbReference>
<dbReference type="AlphaFoldDB" id="A0A9J7BUZ4"/>
<dbReference type="KEGG" id="orp:MOP44_02080"/>
<dbReference type="PANTHER" id="PTHR35333:SF5">
    <property type="entry name" value="CONSERVED LIPOPROTEIN LPQF-RELATED"/>
    <property type="match status" value="1"/>
</dbReference>
<dbReference type="Proteomes" id="UP001059380">
    <property type="component" value="Chromosome"/>
</dbReference>
<evidence type="ECO:0000313" key="5">
    <source>
        <dbReference type="Proteomes" id="UP001059380"/>
    </source>
</evidence>